<evidence type="ECO:0000313" key="2">
    <source>
        <dbReference type="EMBL" id="HAT3899222.1"/>
    </source>
</evidence>
<sequence length="178" mass="20658">MNWQMIDNIASTISSAVTVGGVIFGVLFGKKKVNEWLSIKNRDKSHESAVKFMENLDRYLSSLQALNRYIDDYRRECIGMNADQQYRHSLTTINFVKSSYGELLISYDSLNLWNVTLTLQAQSHFDKIKEFGNEFEGKELLRNYVDRQLPDFRITTKSLINEMDAFKNLPFGSAFKFN</sequence>
<name>A0A8H9UMS9_CITFR</name>
<dbReference type="AlphaFoldDB" id="A0A8H9UMS9"/>
<evidence type="ECO:0008006" key="3">
    <source>
        <dbReference type="Google" id="ProtNLM"/>
    </source>
</evidence>
<organism evidence="2">
    <name type="scientific">Citrobacter freundii</name>
    <dbReference type="NCBI Taxonomy" id="546"/>
    <lineage>
        <taxon>Bacteria</taxon>
        <taxon>Pseudomonadati</taxon>
        <taxon>Pseudomonadota</taxon>
        <taxon>Gammaproteobacteria</taxon>
        <taxon>Enterobacterales</taxon>
        <taxon>Enterobacteriaceae</taxon>
        <taxon>Citrobacter</taxon>
        <taxon>Citrobacter freundii complex</taxon>
    </lineage>
</organism>
<reference evidence="2" key="1">
    <citation type="journal article" date="2018" name="Genome Biol.">
        <title>SKESA: strategic k-mer extension for scrupulous assemblies.</title>
        <authorList>
            <person name="Souvorov A."/>
            <person name="Agarwala R."/>
            <person name="Lipman D.J."/>
        </authorList>
    </citation>
    <scope>NUCLEOTIDE SEQUENCE</scope>
    <source>
        <strain evidence="2">O50</strain>
    </source>
</reference>
<reference evidence="2" key="2">
    <citation type="submission" date="2020-09" db="EMBL/GenBank/DDBJ databases">
        <authorList>
            <consortium name="NCBI Pathogen Detection Project"/>
        </authorList>
    </citation>
    <scope>NUCLEOTIDE SEQUENCE</scope>
    <source>
        <strain evidence="2">O50</strain>
    </source>
</reference>
<keyword evidence="1" id="KW-1133">Transmembrane helix</keyword>
<keyword evidence="1" id="KW-0472">Membrane</keyword>
<evidence type="ECO:0000256" key="1">
    <source>
        <dbReference type="SAM" id="Phobius"/>
    </source>
</evidence>
<keyword evidence="1" id="KW-0812">Transmembrane</keyword>
<proteinExistence type="predicted"/>
<comment type="caution">
    <text evidence="2">The sequence shown here is derived from an EMBL/GenBank/DDBJ whole genome shotgun (WGS) entry which is preliminary data.</text>
</comment>
<protein>
    <recommendedName>
        <fullName evidence="3">DUF4760 domain-containing protein</fullName>
    </recommendedName>
</protein>
<feature type="transmembrane region" description="Helical" evidence="1">
    <location>
        <begin position="12"/>
        <end position="29"/>
    </location>
</feature>
<dbReference type="EMBL" id="DACSXJ010000025">
    <property type="protein sequence ID" value="HAT3899222.1"/>
    <property type="molecule type" value="Genomic_DNA"/>
</dbReference>
<gene>
    <name evidence="2" type="ORF">I9Y29_003684</name>
</gene>
<accession>A0A8H9UMS9</accession>
<dbReference type="Proteomes" id="UP000855471">
    <property type="component" value="Unassembled WGS sequence"/>
</dbReference>
<dbReference type="RefSeq" id="WP_323786380.1">
    <property type="nucleotide sequence ID" value="NZ_JAREML010000012.1"/>
</dbReference>